<dbReference type="Proteomes" id="UP000681586">
    <property type="component" value="Unassembled WGS sequence"/>
</dbReference>
<evidence type="ECO:0000259" key="1">
    <source>
        <dbReference type="Pfam" id="PF18050"/>
    </source>
</evidence>
<dbReference type="EMBL" id="JAGXBM010000013">
    <property type="protein sequence ID" value="MBS3697599.1"/>
    <property type="molecule type" value="Genomic_DNA"/>
</dbReference>
<name>A0ABS5MPL8_9STAP</name>
<sequence length="114" mass="13268">MSEVTFTIDSKTFSANIFDNATAQYLLDKSPLSITMHDLNNNEKYHKFNERFPTNTQEVEHINKGDIMLYQDSYLVIFYKSFDATYRYTPIGTITNPDSLEDINHKSDIDITIK</sequence>
<dbReference type="Gene3D" id="2.40.100.20">
    <property type="match status" value="1"/>
</dbReference>
<comment type="caution">
    <text evidence="2">The sequence shown here is derived from an EMBL/GenBank/DDBJ whole genome shotgun (WGS) entry which is preliminary data.</text>
</comment>
<dbReference type="InterPro" id="IPR029000">
    <property type="entry name" value="Cyclophilin-like_dom_sf"/>
</dbReference>
<dbReference type="InterPro" id="IPR041183">
    <property type="entry name" value="Cyclophilin-like"/>
</dbReference>
<evidence type="ECO:0000313" key="3">
    <source>
        <dbReference type="Proteomes" id="UP000681586"/>
    </source>
</evidence>
<dbReference type="RefSeq" id="WP_203154011.1">
    <property type="nucleotide sequence ID" value="NZ_JAEPSA010000016.1"/>
</dbReference>
<protein>
    <recommendedName>
        <fullName evidence="1">Cyclophilin-like domain-containing protein</fullName>
    </recommendedName>
</protein>
<dbReference type="SUPFAM" id="SSF50891">
    <property type="entry name" value="Cyclophilin-like"/>
    <property type="match status" value="1"/>
</dbReference>
<gene>
    <name evidence="2" type="ORF">JJQ58_08990</name>
</gene>
<dbReference type="Pfam" id="PF18050">
    <property type="entry name" value="Cyclophil_like2"/>
    <property type="match status" value="1"/>
</dbReference>
<evidence type="ECO:0000313" key="2">
    <source>
        <dbReference type="EMBL" id="MBS3697599.1"/>
    </source>
</evidence>
<keyword evidence="3" id="KW-1185">Reference proteome</keyword>
<reference evidence="2 3" key="1">
    <citation type="submission" date="2021-05" db="EMBL/GenBank/DDBJ databases">
        <title>Staphylococcus fleurettii isolated from lake water in First Nation community in Manitoba, Canada.</title>
        <authorList>
            <person name="Bashar S."/>
            <person name="Murdock A."/>
            <person name="Patidar R."/>
            <person name="Golding G."/>
            <person name="Farenhorst A."/>
            <person name="Kumar A."/>
        </authorList>
    </citation>
    <scope>NUCLEOTIDE SEQUENCE [LARGE SCALE GENOMIC DNA]</scope>
    <source>
        <strain evidence="2 3">SF002</strain>
    </source>
</reference>
<feature type="domain" description="Cyclophilin-like" evidence="1">
    <location>
        <begin position="6"/>
        <end position="113"/>
    </location>
</feature>
<accession>A0ABS5MPL8</accession>
<proteinExistence type="predicted"/>
<organism evidence="2 3">
    <name type="scientific">Mammaliicoccus fleurettii</name>
    <dbReference type="NCBI Taxonomy" id="150056"/>
    <lineage>
        <taxon>Bacteria</taxon>
        <taxon>Bacillati</taxon>
        <taxon>Bacillota</taxon>
        <taxon>Bacilli</taxon>
        <taxon>Bacillales</taxon>
        <taxon>Staphylococcaceae</taxon>
        <taxon>Mammaliicoccus</taxon>
    </lineage>
</organism>